<keyword evidence="1 4" id="KW-0328">Glycosyltransferase</keyword>
<dbReference type="EC" id="2.4.-.-" evidence="4"/>
<protein>
    <submittedName>
        <fullName evidence="4">Putative glycosyltransferase EpsJ</fullName>
        <ecNumber evidence="4">2.4.-.-</ecNumber>
    </submittedName>
</protein>
<feature type="domain" description="Glycosyltransferase 2-like" evidence="3">
    <location>
        <begin position="3"/>
        <end position="131"/>
    </location>
</feature>
<dbReference type="PANTHER" id="PTHR22916">
    <property type="entry name" value="GLYCOSYLTRANSFERASE"/>
    <property type="match status" value="1"/>
</dbReference>
<reference evidence="4" key="1">
    <citation type="submission" date="2019-11" db="EMBL/GenBank/DDBJ databases">
        <authorList>
            <person name="Feng L."/>
        </authorList>
    </citation>
    <scope>NUCLEOTIDE SEQUENCE</scope>
    <source>
        <strain evidence="4">CbolteaeLFYP116</strain>
    </source>
</reference>
<evidence type="ECO:0000259" key="3">
    <source>
        <dbReference type="Pfam" id="PF00535"/>
    </source>
</evidence>
<dbReference type="InterPro" id="IPR001173">
    <property type="entry name" value="Glyco_trans_2-like"/>
</dbReference>
<accession>A0A6N2UAC7</accession>
<dbReference type="GeneID" id="23114572"/>
<dbReference type="CDD" id="cd00761">
    <property type="entry name" value="Glyco_tranf_GTA_type"/>
    <property type="match status" value="1"/>
</dbReference>
<evidence type="ECO:0000256" key="2">
    <source>
        <dbReference type="ARBA" id="ARBA00022679"/>
    </source>
</evidence>
<dbReference type="PANTHER" id="PTHR22916:SF51">
    <property type="entry name" value="GLYCOSYLTRANSFERASE EPSH-RELATED"/>
    <property type="match status" value="1"/>
</dbReference>
<proteinExistence type="predicted"/>
<sequence length="330" mass="38987">MISVIVPVYNVERYIRQCVESILEQTYADLEIILVDDGSTDGSGSICDEYKLKDNRVVVIHKCNGGLSEARNAGLDIARGEYIGFVDSDDYIEPDMYEVLYKNCERYAADLAAARFVKFNTQGEVRKNFTENIEVFSREEMLRLFIVGDRRYEITMSVWDRLYKRELISDLRFPVGKCYEDIVFSTKVIEKSKINVYIDRALYHYRLREDSISGEDFNDYNRAPLRIITDLIPELERRILFLDEKGEKELADECRYQYIDNMFKYLTLFKWDSNTDEILKNKISNYCEQVKLDWKKGVKFCLKLLLLKHSVTKTVKIYFSWQTIKKRICL</sequence>
<organism evidence="4">
    <name type="scientific">Enterocloster bolteae</name>
    <dbReference type="NCBI Taxonomy" id="208479"/>
    <lineage>
        <taxon>Bacteria</taxon>
        <taxon>Bacillati</taxon>
        <taxon>Bacillota</taxon>
        <taxon>Clostridia</taxon>
        <taxon>Lachnospirales</taxon>
        <taxon>Lachnospiraceae</taxon>
        <taxon>Enterocloster</taxon>
    </lineage>
</organism>
<dbReference type="EMBL" id="CACRTF010000011">
    <property type="protein sequence ID" value="VYT14417.1"/>
    <property type="molecule type" value="Genomic_DNA"/>
</dbReference>
<dbReference type="InterPro" id="IPR029044">
    <property type="entry name" value="Nucleotide-diphossugar_trans"/>
</dbReference>
<name>A0A6N2UAC7_9FIRM</name>
<evidence type="ECO:0000256" key="1">
    <source>
        <dbReference type="ARBA" id="ARBA00022676"/>
    </source>
</evidence>
<dbReference type="AlphaFoldDB" id="A0A6N2UAC7"/>
<dbReference type="GO" id="GO:0016757">
    <property type="term" value="F:glycosyltransferase activity"/>
    <property type="evidence" value="ECO:0007669"/>
    <property type="project" value="UniProtKB-KW"/>
</dbReference>
<dbReference type="Gene3D" id="3.90.550.10">
    <property type="entry name" value="Spore Coat Polysaccharide Biosynthesis Protein SpsA, Chain A"/>
    <property type="match status" value="1"/>
</dbReference>
<dbReference type="SUPFAM" id="SSF53448">
    <property type="entry name" value="Nucleotide-diphospho-sugar transferases"/>
    <property type="match status" value="1"/>
</dbReference>
<evidence type="ECO:0000313" key="4">
    <source>
        <dbReference type="EMBL" id="VYT14417.1"/>
    </source>
</evidence>
<dbReference type="RefSeq" id="WP_002570769.1">
    <property type="nucleotide sequence ID" value="NZ_BAABZS010000002.1"/>
</dbReference>
<gene>
    <name evidence="4" type="primary">epsJ_3</name>
    <name evidence="4" type="ORF">CBLFYP116_02035</name>
</gene>
<keyword evidence="2 4" id="KW-0808">Transferase</keyword>
<dbReference type="Pfam" id="PF00535">
    <property type="entry name" value="Glycos_transf_2"/>
    <property type="match status" value="1"/>
</dbReference>